<dbReference type="EMBL" id="JAUCMV010000004">
    <property type="protein sequence ID" value="KAK0404163.1"/>
    <property type="molecule type" value="Genomic_DNA"/>
</dbReference>
<keyword evidence="3" id="KW-1185">Reference proteome</keyword>
<dbReference type="AlphaFoldDB" id="A0AA39LNX4"/>
<proteinExistence type="predicted"/>
<accession>A0AA39LNX4</accession>
<organism evidence="2 3">
    <name type="scientific">Steinernema hermaphroditum</name>
    <dbReference type="NCBI Taxonomy" id="289476"/>
    <lineage>
        <taxon>Eukaryota</taxon>
        <taxon>Metazoa</taxon>
        <taxon>Ecdysozoa</taxon>
        <taxon>Nematoda</taxon>
        <taxon>Chromadorea</taxon>
        <taxon>Rhabditida</taxon>
        <taxon>Tylenchina</taxon>
        <taxon>Panagrolaimomorpha</taxon>
        <taxon>Strongyloidoidea</taxon>
        <taxon>Steinernematidae</taxon>
        <taxon>Steinernema</taxon>
    </lineage>
</organism>
<dbReference type="Proteomes" id="UP001175271">
    <property type="component" value="Unassembled WGS sequence"/>
</dbReference>
<reference evidence="2" key="1">
    <citation type="submission" date="2023-06" db="EMBL/GenBank/DDBJ databases">
        <title>Genomic analysis of the entomopathogenic nematode Steinernema hermaphroditum.</title>
        <authorList>
            <person name="Schwarz E.M."/>
            <person name="Heppert J.K."/>
            <person name="Baniya A."/>
            <person name="Schwartz H.T."/>
            <person name="Tan C.-H."/>
            <person name="Antoshechkin I."/>
            <person name="Sternberg P.W."/>
            <person name="Goodrich-Blair H."/>
            <person name="Dillman A.R."/>
        </authorList>
    </citation>
    <scope>NUCLEOTIDE SEQUENCE</scope>
    <source>
        <strain evidence="2">PS9179</strain>
        <tissue evidence="2">Whole animal</tissue>
    </source>
</reference>
<feature type="compositionally biased region" description="Polar residues" evidence="1">
    <location>
        <begin position="11"/>
        <end position="21"/>
    </location>
</feature>
<evidence type="ECO:0000313" key="3">
    <source>
        <dbReference type="Proteomes" id="UP001175271"/>
    </source>
</evidence>
<comment type="caution">
    <text evidence="2">The sequence shown here is derived from an EMBL/GenBank/DDBJ whole genome shotgun (WGS) entry which is preliminary data.</text>
</comment>
<evidence type="ECO:0000256" key="1">
    <source>
        <dbReference type="SAM" id="MobiDB-lite"/>
    </source>
</evidence>
<feature type="region of interest" description="Disordered" evidence="1">
    <location>
        <begin position="1"/>
        <end position="21"/>
    </location>
</feature>
<evidence type="ECO:0000313" key="2">
    <source>
        <dbReference type="EMBL" id="KAK0404163.1"/>
    </source>
</evidence>
<gene>
    <name evidence="2" type="ORF">QR680_017319</name>
</gene>
<name>A0AA39LNX4_9BILA</name>
<protein>
    <submittedName>
        <fullName evidence="2">Uncharacterized protein</fullName>
    </submittedName>
</protein>
<sequence>MNAGAGATGPTLGNGTEGNLQTHAGALSSAYQMDSGAHNATLARAAGLGGYTGAPSTTSDGGNALDLSGASGAGAMDLSGDAGLSTGIAMYGNGTEGNLQTHAAALQSTYQLESEAHNAAYGCATY</sequence>